<sequence>MAQTGPPDLQSQRSRDVLDIIDALRSQGISHFVDLPQIIVCGDQSSGKSSVLEAISGMPFPTKDTLCTRFATELILRRSSVEQDNSVKVSILPGPDRDDVERKALEAFRFHGKEIDLCSVIDDATEAIGLRGTNKVFCTDILRVEVSSPSQPHLTLVDLPGLFVAGNKDQSMEDAKLVESLVISYMEQPRSIILAVVSAKSEFALQQVTQRAREKDPGGHRTLGLITKPDTLHEGSESERAYIELAQNTDVKLQLGWHVLRNRDFPNRHVTRAERDADERAFFSKAPWTSLDSRHVGVDALRTRLSRVLHDQISTHLPLVLKDMRSGIARCKASLCKLGAVRDSTSEQRRYLLKISQEFTRLVKASIDGDYSSRSFFGDSTTPSGVMKRLRARVQFTLMAFAEKMRLLGHSKLIVDEDPSIGLRRGGKTLMTRNRGCELPGTFNPLIIGEMFADQCKPWRELAEKSVAIVVSAARATLLAILEHGADIKTAEGLRLALVEPKIVELEALVQSKLTELLEPHTEGHPITYNHYLTENVQKAQQARHERQIESAVAQFFPPTSSNPIVKAELLKAVVKSTEPNMETYASNMAIDLMQAYYKVALKKFIDDVSVLAIERCLIQKLPSTMSLDTVCDLTDKDVHRLVGESADTTMEREQVAGQLKVLEDGLSQLSLLK</sequence>
<dbReference type="InterPro" id="IPR027417">
    <property type="entry name" value="P-loop_NTPase"/>
</dbReference>
<dbReference type="GO" id="GO:0016559">
    <property type="term" value="P:peroxisome fission"/>
    <property type="evidence" value="ECO:0007669"/>
    <property type="project" value="TreeGrafter"/>
</dbReference>
<dbReference type="PANTHER" id="PTHR11566">
    <property type="entry name" value="DYNAMIN"/>
    <property type="match status" value="1"/>
</dbReference>
<dbReference type="AlphaFoldDB" id="A0A9P8W7S1"/>
<dbReference type="GO" id="GO:0005739">
    <property type="term" value="C:mitochondrion"/>
    <property type="evidence" value="ECO:0007669"/>
    <property type="project" value="TreeGrafter"/>
</dbReference>
<evidence type="ECO:0000259" key="3">
    <source>
        <dbReference type="PROSITE" id="PS51388"/>
    </source>
</evidence>
<dbReference type="PRINTS" id="PR00195">
    <property type="entry name" value="DYNAMIN"/>
</dbReference>
<dbReference type="InterPro" id="IPR020850">
    <property type="entry name" value="GED_dom"/>
</dbReference>
<dbReference type="GO" id="GO:0005525">
    <property type="term" value="F:GTP binding"/>
    <property type="evidence" value="ECO:0007669"/>
    <property type="project" value="InterPro"/>
</dbReference>
<dbReference type="OrthoDB" id="415706at2759"/>
<keyword evidence="6" id="KW-1185">Reference proteome</keyword>
<name>A0A9P8W7S1_9HYPO</name>
<gene>
    <name evidence="5" type="ORF">B0T10DRAFT_594388</name>
</gene>
<dbReference type="EMBL" id="JAGPYM010000007">
    <property type="protein sequence ID" value="KAH6892580.1"/>
    <property type="molecule type" value="Genomic_DNA"/>
</dbReference>
<dbReference type="Proteomes" id="UP000777438">
    <property type="component" value="Unassembled WGS sequence"/>
</dbReference>
<dbReference type="GO" id="GO:0005874">
    <property type="term" value="C:microtubule"/>
    <property type="evidence" value="ECO:0007669"/>
    <property type="project" value="TreeGrafter"/>
</dbReference>
<dbReference type="Pfam" id="PF00350">
    <property type="entry name" value="Dynamin_N"/>
    <property type="match status" value="1"/>
</dbReference>
<dbReference type="GO" id="GO:0016020">
    <property type="term" value="C:membrane"/>
    <property type="evidence" value="ECO:0007669"/>
    <property type="project" value="TreeGrafter"/>
</dbReference>
<dbReference type="InterPro" id="IPR001401">
    <property type="entry name" value="Dynamin_GTPase"/>
</dbReference>
<dbReference type="Gene3D" id="3.40.50.300">
    <property type="entry name" value="P-loop containing nucleotide triphosphate hydrolases"/>
    <property type="match status" value="1"/>
</dbReference>
<evidence type="ECO:0000259" key="4">
    <source>
        <dbReference type="PROSITE" id="PS51718"/>
    </source>
</evidence>
<evidence type="ECO:0000256" key="2">
    <source>
        <dbReference type="ARBA" id="ARBA00023134"/>
    </source>
</evidence>
<dbReference type="GO" id="GO:0048312">
    <property type="term" value="P:intracellular distribution of mitochondria"/>
    <property type="evidence" value="ECO:0007669"/>
    <property type="project" value="TreeGrafter"/>
</dbReference>
<feature type="domain" description="Dynamin-type G" evidence="4">
    <location>
        <begin position="32"/>
        <end position="318"/>
    </location>
</feature>
<proteinExistence type="predicted"/>
<keyword evidence="1" id="KW-0547">Nucleotide-binding</keyword>
<dbReference type="InterPro" id="IPR030381">
    <property type="entry name" value="G_DYNAMIN_dom"/>
</dbReference>
<dbReference type="PROSITE" id="PS51718">
    <property type="entry name" value="G_DYNAMIN_2"/>
    <property type="match status" value="1"/>
</dbReference>
<evidence type="ECO:0000256" key="1">
    <source>
        <dbReference type="ARBA" id="ARBA00022741"/>
    </source>
</evidence>
<evidence type="ECO:0000313" key="5">
    <source>
        <dbReference type="EMBL" id="KAH6892580.1"/>
    </source>
</evidence>
<keyword evidence="2" id="KW-0342">GTP-binding</keyword>
<dbReference type="GO" id="GO:0000266">
    <property type="term" value="P:mitochondrial fission"/>
    <property type="evidence" value="ECO:0007669"/>
    <property type="project" value="TreeGrafter"/>
</dbReference>
<feature type="domain" description="GED" evidence="3">
    <location>
        <begin position="587"/>
        <end position="674"/>
    </location>
</feature>
<dbReference type="CDD" id="cd08771">
    <property type="entry name" value="DLP_1"/>
    <property type="match status" value="1"/>
</dbReference>
<dbReference type="PROSITE" id="PS51388">
    <property type="entry name" value="GED"/>
    <property type="match status" value="1"/>
</dbReference>
<dbReference type="FunFam" id="3.40.50.300:FF:001425">
    <property type="entry name" value="Dynamin GTPase, putative"/>
    <property type="match status" value="1"/>
</dbReference>
<dbReference type="PANTHER" id="PTHR11566:SF149">
    <property type="entry name" value="GTPASE, PUTATIVE (AFU_ORTHOLOGUE AFUA_6G11890)-RELATED"/>
    <property type="match status" value="1"/>
</dbReference>
<comment type="caution">
    <text evidence="5">The sequence shown here is derived from an EMBL/GenBank/DDBJ whole genome shotgun (WGS) entry which is preliminary data.</text>
</comment>
<dbReference type="GO" id="GO:0006897">
    <property type="term" value="P:endocytosis"/>
    <property type="evidence" value="ECO:0007669"/>
    <property type="project" value="TreeGrafter"/>
</dbReference>
<dbReference type="SMART" id="SM00053">
    <property type="entry name" value="DYNc"/>
    <property type="match status" value="1"/>
</dbReference>
<accession>A0A9P8W7S1</accession>
<dbReference type="Pfam" id="PF01031">
    <property type="entry name" value="Dynamin_M"/>
    <property type="match status" value="1"/>
</dbReference>
<dbReference type="InterPro" id="IPR022812">
    <property type="entry name" value="Dynamin"/>
</dbReference>
<dbReference type="GO" id="GO:0003924">
    <property type="term" value="F:GTPase activity"/>
    <property type="evidence" value="ECO:0007669"/>
    <property type="project" value="InterPro"/>
</dbReference>
<dbReference type="InterPro" id="IPR000375">
    <property type="entry name" value="Dynamin_stalk"/>
</dbReference>
<protein>
    <submittedName>
        <fullName evidence="5">P-loop containing nucleoside triphosphate hydrolase protein</fullName>
    </submittedName>
</protein>
<dbReference type="GO" id="GO:0008017">
    <property type="term" value="F:microtubule binding"/>
    <property type="evidence" value="ECO:0007669"/>
    <property type="project" value="TreeGrafter"/>
</dbReference>
<dbReference type="InterPro" id="IPR045063">
    <property type="entry name" value="Dynamin_N"/>
</dbReference>
<organism evidence="5 6">
    <name type="scientific">Thelonectria olida</name>
    <dbReference type="NCBI Taxonomy" id="1576542"/>
    <lineage>
        <taxon>Eukaryota</taxon>
        <taxon>Fungi</taxon>
        <taxon>Dikarya</taxon>
        <taxon>Ascomycota</taxon>
        <taxon>Pezizomycotina</taxon>
        <taxon>Sordariomycetes</taxon>
        <taxon>Hypocreomycetidae</taxon>
        <taxon>Hypocreales</taxon>
        <taxon>Nectriaceae</taxon>
        <taxon>Thelonectria</taxon>
    </lineage>
</organism>
<evidence type="ECO:0000313" key="6">
    <source>
        <dbReference type="Proteomes" id="UP000777438"/>
    </source>
</evidence>
<reference evidence="5 6" key="1">
    <citation type="journal article" date="2021" name="Nat. Commun.">
        <title>Genetic determinants of endophytism in the Arabidopsis root mycobiome.</title>
        <authorList>
            <person name="Mesny F."/>
            <person name="Miyauchi S."/>
            <person name="Thiergart T."/>
            <person name="Pickel B."/>
            <person name="Atanasova L."/>
            <person name="Karlsson M."/>
            <person name="Huettel B."/>
            <person name="Barry K.W."/>
            <person name="Haridas S."/>
            <person name="Chen C."/>
            <person name="Bauer D."/>
            <person name="Andreopoulos W."/>
            <person name="Pangilinan J."/>
            <person name="LaButti K."/>
            <person name="Riley R."/>
            <person name="Lipzen A."/>
            <person name="Clum A."/>
            <person name="Drula E."/>
            <person name="Henrissat B."/>
            <person name="Kohler A."/>
            <person name="Grigoriev I.V."/>
            <person name="Martin F.M."/>
            <person name="Hacquard S."/>
        </authorList>
    </citation>
    <scope>NUCLEOTIDE SEQUENCE [LARGE SCALE GENOMIC DNA]</scope>
    <source>
        <strain evidence="5 6">MPI-CAGE-CH-0241</strain>
    </source>
</reference>
<dbReference type="SUPFAM" id="SSF52540">
    <property type="entry name" value="P-loop containing nucleoside triphosphate hydrolases"/>
    <property type="match status" value="1"/>
</dbReference>
<keyword evidence="5" id="KW-0378">Hydrolase</keyword>